<dbReference type="AlphaFoldDB" id="A0ABD5NMG9"/>
<name>A0ABD5NMG9_9EURY</name>
<gene>
    <name evidence="1" type="ORF">ACFOUR_05325</name>
</gene>
<comment type="caution">
    <text evidence="1">The sequence shown here is derived from an EMBL/GenBank/DDBJ whole genome shotgun (WGS) entry which is preliminary data.</text>
</comment>
<proteinExistence type="predicted"/>
<evidence type="ECO:0000313" key="2">
    <source>
        <dbReference type="Proteomes" id="UP001595846"/>
    </source>
</evidence>
<accession>A0ABD5NMG9</accession>
<protein>
    <recommendedName>
        <fullName evidence="3">PGF-CTERM sorting domain-containing protein</fullName>
    </recommendedName>
</protein>
<reference evidence="1 2" key="1">
    <citation type="journal article" date="2019" name="Int. J. Syst. Evol. Microbiol.">
        <title>The Global Catalogue of Microorganisms (GCM) 10K type strain sequencing project: providing services to taxonomists for standard genome sequencing and annotation.</title>
        <authorList>
            <consortium name="The Broad Institute Genomics Platform"/>
            <consortium name="The Broad Institute Genome Sequencing Center for Infectious Disease"/>
            <person name="Wu L."/>
            <person name="Ma J."/>
        </authorList>
    </citation>
    <scope>NUCLEOTIDE SEQUENCE [LARGE SCALE GENOMIC DNA]</scope>
    <source>
        <strain evidence="1 2">IBRC-M 10256</strain>
    </source>
</reference>
<dbReference type="RefSeq" id="WP_256530485.1">
    <property type="nucleotide sequence ID" value="NZ_CP101824.1"/>
</dbReference>
<dbReference type="GeneID" id="73903169"/>
<evidence type="ECO:0000313" key="1">
    <source>
        <dbReference type="EMBL" id="MFC3957794.1"/>
    </source>
</evidence>
<dbReference type="Proteomes" id="UP001595846">
    <property type="component" value="Unassembled WGS sequence"/>
</dbReference>
<keyword evidence="2" id="KW-1185">Reference proteome</keyword>
<evidence type="ECO:0008006" key="3">
    <source>
        <dbReference type="Google" id="ProtNLM"/>
    </source>
</evidence>
<organism evidence="1 2">
    <name type="scientific">Halovivax cerinus</name>
    <dbReference type="NCBI Taxonomy" id="1487865"/>
    <lineage>
        <taxon>Archaea</taxon>
        <taxon>Methanobacteriati</taxon>
        <taxon>Methanobacteriota</taxon>
        <taxon>Stenosarchaea group</taxon>
        <taxon>Halobacteria</taxon>
        <taxon>Halobacteriales</taxon>
        <taxon>Natrialbaceae</taxon>
        <taxon>Halovivax</taxon>
    </lineage>
</organism>
<dbReference type="EMBL" id="JBHSAQ010000002">
    <property type="protein sequence ID" value="MFC3957794.1"/>
    <property type="molecule type" value="Genomic_DNA"/>
</dbReference>
<sequence length="377" mass="37923">MTRTTAAVLSLLLVTSLFAMAVPGTVMATEESQANDTYAGAHVDFAVDGDAIANYSVDGEETFSDVRVQSRSDTGLGGAIGLGAIVDIDGAGLSLAAQTETSATISAQSGAELSAHDTQQGHLVVPAGGSSQVVEADLASGASASNEGDTVVVDSGERDGAFIVVGDGEVTVTDDGNVAADHPGDATLVFRSYADGERDDQAKAEEALIANGSAAAELAVEQRGGELVSETVTYSEETTTEVSTEAANQVEVTIDRSVSKGTVVLTTVSEAAVGSFEDLSVAVDGEAAAKASTMSELEAGAAGEEPRYMVTSTNEARGEATVAVAIDHFSERTMTISGEDTGDSEGGSSLPGADSLPGFGPIAALFGLLTAVGARLR</sequence>